<dbReference type="GO" id="GO:0004402">
    <property type="term" value="F:histone acetyltransferase activity"/>
    <property type="evidence" value="ECO:0007669"/>
    <property type="project" value="InterPro"/>
</dbReference>
<dbReference type="HOGENOM" id="CLU_438934_0_0_1"/>
<dbReference type="InterPro" id="IPR014744">
    <property type="entry name" value="Nuc_rcpt_coact_CREBbp"/>
</dbReference>
<evidence type="ECO:0000259" key="10">
    <source>
        <dbReference type="PROSITE" id="PS50089"/>
    </source>
</evidence>
<dbReference type="GO" id="GO:0005634">
    <property type="term" value="C:nucleus"/>
    <property type="evidence" value="ECO:0000318"/>
    <property type="project" value="GO_Central"/>
</dbReference>
<dbReference type="GO" id="GO:0031398">
    <property type="term" value="P:positive regulation of protein ubiquitination"/>
    <property type="evidence" value="ECO:0000318"/>
    <property type="project" value="GO_Central"/>
</dbReference>
<dbReference type="STRING" id="6669.E9GW09"/>
<dbReference type="Proteomes" id="UP000000305">
    <property type="component" value="Unassembled WGS sequence"/>
</dbReference>
<dbReference type="InterPro" id="IPR017907">
    <property type="entry name" value="Znf_RING_CS"/>
</dbReference>
<keyword evidence="5" id="KW-0805">Transcription regulation</keyword>
<dbReference type="AlphaFoldDB" id="E9GW09"/>
<dbReference type="InterPro" id="IPR037073">
    <property type="entry name" value="Nuc_rcpt_coact_CREBbp_sf"/>
</dbReference>
<dbReference type="GO" id="GO:0005737">
    <property type="term" value="C:cytoplasm"/>
    <property type="evidence" value="ECO:0000318"/>
    <property type="project" value="GO_Central"/>
</dbReference>
<evidence type="ECO:0000256" key="1">
    <source>
        <dbReference type="ARBA" id="ARBA00022723"/>
    </source>
</evidence>
<dbReference type="GO" id="GO:0000123">
    <property type="term" value="C:histone acetyltransferase complex"/>
    <property type="evidence" value="ECO:0007669"/>
    <property type="project" value="InterPro"/>
</dbReference>
<dbReference type="EMBL" id="GL732569">
    <property type="protein sequence ID" value="EFX76353.1"/>
    <property type="molecule type" value="Genomic_DNA"/>
</dbReference>
<name>E9GW09_DAPPU</name>
<keyword evidence="1" id="KW-0479">Metal-binding</keyword>
<dbReference type="KEGG" id="dpx:DAPPUDRAFT_306240"/>
<feature type="domain" description="RING-type" evidence="10">
    <location>
        <begin position="578"/>
        <end position="612"/>
    </location>
</feature>
<evidence type="ECO:0000256" key="4">
    <source>
        <dbReference type="ARBA" id="ARBA00022833"/>
    </source>
</evidence>
<dbReference type="Gene3D" id="1.10.1630.10">
    <property type="entry name" value="Nuclear receptor coactivator, CREB-bp-like, interlocking domain"/>
    <property type="match status" value="1"/>
</dbReference>
<dbReference type="GO" id="GO:0043066">
    <property type="term" value="P:negative regulation of apoptotic process"/>
    <property type="evidence" value="ECO:0000318"/>
    <property type="project" value="GO_Central"/>
</dbReference>
<gene>
    <name evidence="11" type="ORF">DAPPUDRAFT_306240</name>
</gene>
<evidence type="ECO:0000256" key="2">
    <source>
        <dbReference type="ARBA" id="ARBA00022737"/>
    </source>
</evidence>
<keyword evidence="6" id="KW-0804">Transcription</keyword>
<accession>E9GW09</accession>
<evidence type="ECO:0000313" key="11">
    <source>
        <dbReference type="EMBL" id="EFX76353.1"/>
    </source>
</evidence>
<keyword evidence="3 8" id="KW-0863">Zinc-finger</keyword>
<dbReference type="InterPro" id="IPR001841">
    <property type="entry name" value="Znf_RING"/>
</dbReference>
<dbReference type="GO" id="GO:0051726">
    <property type="term" value="P:regulation of cell cycle"/>
    <property type="evidence" value="ECO:0000318"/>
    <property type="project" value="GO_Central"/>
</dbReference>
<evidence type="ECO:0000256" key="6">
    <source>
        <dbReference type="ARBA" id="ARBA00023163"/>
    </source>
</evidence>
<keyword evidence="12" id="KW-1185">Reference proteome</keyword>
<dbReference type="GO" id="GO:0061630">
    <property type="term" value="F:ubiquitin protein ligase activity"/>
    <property type="evidence" value="ECO:0000318"/>
    <property type="project" value="GO_Central"/>
</dbReference>
<dbReference type="SUPFAM" id="SSF69125">
    <property type="entry name" value="Nuclear receptor coactivator interlocking domain"/>
    <property type="match status" value="1"/>
</dbReference>
<dbReference type="InterPro" id="IPR013083">
    <property type="entry name" value="Znf_RING/FYVE/PHD"/>
</dbReference>
<dbReference type="Pfam" id="PF13920">
    <property type="entry name" value="zf-C3HC4_3"/>
    <property type="match status" value="1"/>
</dbReference>
<organism evidence="11 12">
    <name type="scientific">Daphnia pulex</name>
    <name type="common">Water flea</name>
    <dbReference type="NCBI Taxonomy" id="6669"/>
    <lineage>
        <taxon>Eukaryota</taxon>
        <taxon>Metazoa</taxon>
        <taxon>Ecdysozoa</taxon>
        <taxon>Arthropoda</taxon>
        <taxon>Crustacea</taxon>
        <taxon>Branchiopoda</taxon>
        <taxon>Diplostraca</taxon>
        <taxon>Cladocera</taxon>
        <taxon>Anomopoda</taxon>
        <taxon>Daphniidae</taxon>
        <taxon>Daphnia</taxon>
    </lineage>
</organism>
<dbReference type="Pfam" id="PF09030">
    <property type="entry name" value="Creb_binding"/>
    <property type="match status" value="1"/>
</dbReference>
<dbReference type="InParanoid" id="E9GW09"/>
<feature type="region of interest" description="Disordered" evidence="9">
    <location>
        <begin position="195"/>
        <end position="218"/>
    </location>
</feature>
<dbReference type="PROSITE" id="PS50089">
    <property type="entry name" value="ZF_RING_2"/>
    <property type="match status" value="1"/>
</dbReference>
<feature type="region of interest" description="Disordered" evidence="9">
    <location>
        <begin position="281"/>
        <end position="301"/>
    </location>
</feature>
<feature type="compositionally biased region" description="Polar residues" evidence="9">
    <location>
        <begin position="281"/>
        <end position="292"/>
    </location>
</feature>
<dbReference type="InterPro" id="IPR009110">
    <property type="entry name" value="Nuc_rcpt_coact"/>
</dbReference>
<evidence type="ECO:0000256" key="9">
    <source>
        <dbReference type="SAM" id="MobiDB-lite"/>
    </source>
</evidence>
<dbReference type="SMART" id="SM00184">
    <property type="entry name" value="RING"/>
    <property type="match status" value="1"/>
</dbReference>
<evidence type="ECO:0000256" key="8">
    <source>
        <dbReference type="PROSITE-ProRule" id="PRU00175"/>
    </source>
</evidence>
<sequence>MEFFEFSSDALYPSLNNNDLIMQPLETTNSLSAQPTEDIPRSQTETNRTYNSTEFVMENIARTQQTVPHPVTSAVTSSNLNDWVSSNSDSVSGSVYNEQGMTETTTNYSPSYLRFGMRQQSQFPENVTTATTYSPVTQEIRPVAVWAQQYPESQSISRNTNIRLARSRQQNPYFRGVPTSTLHRTRPLAEGTAISRHQQQTTFNNPSNTLSSNSGQSLLPQTQQHQVNFAFVSSIPENQVIRAQSGQETQVTTVNHSVEVAMGDGNVPQNLANVTIQQQSQVQTESGSSVIPETSGMDGLDRSTLPVQQVLRQLVETIKSPNCTAEQQYQAVRILRSDPRLMAAFLQMRQRSASSHGNTSNISNMTTNQHQQSGAAYRTTPNMTEHMKFPWMMTGGSVRVTSSAVPHYNSYAVGAMQNQDNSQQPNISSQGEMTSSSNFAGYPTHTETGRMDTSSWNNNQPSSSSSTYLPLEISSAGQDVINKGGLSRMANSATEPGVTAILQLAAARQLIVQASASAAAAGANSLSQTLNDRTLSLDRVMTAHCPSFLHGGRMQMKALLSLTSSANSQLSAPRIPTCSICLDKLVATILLPCGHFFCETCALKIEKCGLCRELIANKHRVYF</sequence>
<dbReference type="OrthoDB" id="6353975at2759"/>
<keyword evidence="7" id="KW-0539">Nucleus</keyword>
<feature type="compositionally biased region" description="Low complexity" evidence="9">
    <location>
        <begin position="454"/>
        <end position="466"/>
    </location>
</feature>
<feature type="region of interest" description="Disordered" evidence="9">
    <location>
        <begin position="418"/>
        <end position="469"/>
    </location>
</feature>
<evidence type="ECO:0000256" key="7">
    <source>
        <dbReference type="ARBA" id="ARBA00023242"/>
    </source>
</evidence>
<dbReference type="GO" id="GO:0008270">
    <property type="term" value="F:zinc ion binding"/>
    <property type="evidence" value="ECO:0007669"/>
    <property type="project" value="UniProtKB-KW"/>
</dbReference>
<dbReference type="SUPFAM" id="SSF57850">
    <property type="entry name" value="RING/U-box"/>
    <property type="match status" value="1"/>
</dbReference>
<keyword evidence="4" id="KW-0862">Zinc</keyword>
<feature type="region of interest" description="Disordered" evidence="9">
    <location>
        <begin position="353"/>
        <end position="376"/>
    </location>
</feature>
<protein>
    <recommendedName>
        <fullName evidence="10">RING-type domain-containing protein</fullName>
    </recommendedName>
</protein>
<dbReference type="PROSITE" id="PS00518">
    <property type="entry name" value="ZF_RING_1"/>
    <property type="match status" value="1"/>
</dbReference>
<proteinExistence type="predicted"/>
<dbReference type="GO" id="GO:0043027">
    <property type="term" value="F:cysteine-type endopeptidase inhibitor activity involved in apoptotic process"/>
    <property type="evidence" value="ECO:0000318"/>
    <property type="project" value="GO_Central"/>
</dbReference>
<keyword evidence="2" id="KW-0677">Repeat</keyword>
<feature type="compositionally biased region" description="Polar residues" evidence="9">
    <location>
        <begin position="418"/>
        <end position="439"/>
    </location>
</feature>
<evidence type="ECO:0000313" key="12">
    <source>
        <dbReference type="Proteomes" id="UP000000305"/>
    </source>
</evidence>
<dbReference type="Gene3D" id="3.30.40.10">
    <property type="entry name" value="Zinc/RING finger domain, C3HC4 (zinc finger)"/>
    <property type="match status" value="1"/>
</dbReference>
<evidence type="ECO:0000256" key="5">
    <source>
        <dbReference type="ARBA" id="ARBA00023015"/>
    </source>
</evidence>
<dbReference type="GO" id="GO:0003713">
    <property type="term" value="F:transcription coactivator activity"/>
    <property type="evidence" value="ECO:0007669"/>
    <property type="project" value="InterPro"/>
</dbReference>
<reference evidence="11 12" key="1">
    <citation type="journal article" date="2011" name="Science">
        <title>The ecoresponsive genome of Daphnia pulex.</title>
        <authorList>
            <person name="Colbourne J.K."/>
            <person name="Pfrender M.E."/>
            <person name="Gilbert D."/>
            <person name="Thomas W.K."/>
            <person name="Tucker A."/>
            <person name="Oakley T.H."/>
            <person name="Tokishita S."/>
            <person name="Aerts A."/>
            <person name="Arnold G.J."/>
            <person name="Basu M.K."/>
            <person name="Bauer D.J."/>
            <person name="Caceres C.E."/>
            <person name="Carmel L."/>
            <person name="Casola C."/>
            <person name="Choi J.H."/>
            <person name="Detter J.C."/>
            <person name="Dong Q."/>
            <person name="Dusheyko S."/>
            <person name="Eads B.D."/>
            <person name="Frohlich T."/>
            <person name="Geiler-Samerotte K.A."/>
            <person name="Gerlach D."/>
            <person name="Hatcher P."/>
            <person name="Jogdeo S."/>
            <person name="Krijgsveld J."/>
            <person name="Kriventseva E.V."/>
            <person name="Kultz D."/>
            <person name="Laforsch C."/>
            <person name="Lindquist E."/>
            <person name="Lopez J."/>
            <person name="Manak J.R."/>
            <person name="Muller J."/>
            <person name="Pangilinan J."/>
            <person name="Patwardhan R.P."/>
            <person name="Pitluck S."/>
            <person name="Pritham E.J."/>
            <person name="Rechtsteiner A."/>
            <person name="Rho M."/>
            <person name="Rogozin I.B."/>
            <person name="Sakarya O."/>
            <person name="Salamov A."/>
            <person name="Schaack S."/>
            <person name="Shapiro H."/>
            <person name="Shiga Y."/>
            <person name="Skalitzky C."/>
            <person name="Smith Z."/>
            <person name="Souvorov A."/>
            <person name="Sung W."/>
            <person name="Tang Z."/>
            <person name="Tsuchiya D."/>
            <person name="Tu H."/>
            <person name="Vos H."/>
            <person name="Wang M."/>
            <person name="Wolf Y.I."/>
            <person name="Yamagata H."/>
            <person name="Yamada T."/>
            <person name="Ye Y."/>
            <person name="Shaw J.R."/>
            <person name="Andrews J."/>
            <person name="Crease T.J."/>
            <person name="Tang H."/>
            <person name="Lucas S.M."/>
            <person name="Robertson H.M."/>
            <person name="Bork P."/>
            <person name="Koonin E.V."/>
            <person name="Zdobnov E.M."/>
            <person name="Grigoriev I.V."/>
            <person name="Lynch M."/>
            <person name="Boore J.L."/>
        </authorList>
    </citation>
    <scope>NUCLEOTIDE SEQUENCE [LARGE SCALE GENOMIC DNA]</scope>
</reference>
<evidence type="ECO:0000256" key="3">
    <source>
        <dbReference type="ARBA" id="ARBA00022771"/>
    </source>
</evidence>